<dbReference type="RefSeq" id="WP_186892029.1">
    <property type="nucleotide sequence ID" value="NZ_JACOFU010000007.1"/>
</dbReference>
<evidence type="ECO:0000259" key="3">
    <source>
        <dbReference type="Pfam" id="PF01433"/>
    </source>
</evidence>
<evidence type="ECO:0000256" key="1">
    <source>
        <dbReference type="SAM" id="MobiDB-lite"/>
    </source>
</evidence>
<dbReference type="EMBL" id="JACOFU010000007">
    <property type="protein sequence ID" value="MBC3832989.1"/>
    <property type="molecule type" value="Genomic_DNA"/>
</dbReference>
<comment type="caution">
    <text evidence="4">The sequence shown here is derived from an EMBL/GenBank/DDBJ whole genome shotgun (WGS) entry which is preliminary data.</text>
</comment>
<dbReference type="Pfam" id="PF01433">
    <property type="entry name" value="Peptidase_M1"/>
    <property type="match status" value="1"/>
</dbReference>
<name>A0ABR6XVF5_9BURK</name>
<feature type="domain" description="Peptidase M1 membrane alanine aminopeptidase" evidence="3">
    <location>
        <begin position="361"/>
        <end position="569"/>
    </location>
</feature>
<evidence type="ECO:0000256" key="2">
    <source>
        <dbReference type="SAM" id="SignalP"/>
    </source>
</evidence>
<dbReference type="CDD" id="cd09604">
    <property type="entry name" value="M1_APN_like"/>
    <property type="match status" value="1"/>
</dbReference>
<keyword evidence="2" id="KW-0732">Signal</keyword>
<dbReference type="Gene3D" id="1.10.390.10">
    <property type="entry name" value="Neutral Protease Domain 2"/>
    <property type="match status" value="1"/>
</dbReference>
<accession>A0ABR6XVF5</accession>
<dbReference type="InterPro" id="IPR014782">
    <property type="entry name" value="Peptidase_M1_dom"/>
</dbReference>
<evidence type="ECO:0000313" key="4">
    <source>
        <dbReference type="EMBL" id="MBC3832989.1"/>
    </source>
</evidence>
<feature type="signal peptide" evidence="2">
    <location>
        <begin position="1"/>
        <end position="20"/>
    </location>
</feature>
<dbReference type="InterPro" id="IPR027268">
    <property type="entry name" value="Peptidase_M4/M1_CTD_sf"/>
</dbReference>
<feature type="region of interest" description="Disordered" evidence="1">
    <location>
        <begin position="768"/>
        <end position="792"/>
    </location>
</feature>
<keyword evidence="5" id="KW-1185">Reference proteome</keyword>
<feature type="compositionally biased region" description="Basic and acidic residues" evidence="1">
    <location>
        <begin position="774"/>
        <end position="792"/>
    </location>
</feature>
<gene>
    <name evidence="4" type="ORF">H8K33_15880</name>
</gene>
<feature type="chain" id="PRO_5046146823" evidence="2">
    <location>
        <begin position="21"/>
        <end position="792"/>
    </location>
</feature>
<dbReference type="Proteomes" id="UP000643610">
    <property type="component" value="Unassembled WGS sequence"/>
</dbReference>
<dbReference type="InterPro" id="IPR050344">
    <property type="entry name" value="Peptidase_M1_aminopeptidases"/>
</dbReference>
<evidence type="ECO:0000313" key="5">
    <source>
        <dbReference type="Proteomes" id="UP000643610"/>
    </source>
</evidence>
<dbReference type="PANTHER" id="PTHR11533:SF174">
    <property type="entry name" value="PUROMYCIN-SENSITIVE AMINOPEPTIDASE-RELATED"/>
    <property type="match status" value="1"/>
</dbReference>
<dbReference type="SUPFAM" id="SSF55486">
    <property type="entry name" value="Metalloproteases ('zincins'), catalytic domain"/>
    <property type="match status" value="1"/>
</dbReference>
<dbReference type="PANTHER" id="PTHR11533">
    <property type="entry name" value="PROTEASE M1 ZINC METALLOPROTEASE"/>
    <property type="match status" value="1"/>
</dbReference>
<proteinExistence type="predicted"/>
<sequence>MRLSTLFTLAFVVLPTFAIAQSEDKFKQLEDLLPTPTSIRAASGAPGHAYWQQRADYVIRASLDEDKRSITGSETITYHNNSPDTLNYLWLQLDQNIFKPDSDANTTVTYPSRDAWKNPNAMSFTAMHTLNEKEKFDGGFKIGTVKAANGQALKYVINRTMMRIDLPQSLKPGEKFSFSLDWKHNINDGMVLWARTGYEHFKEDKNDIFEIAHWYPRMAAYYDVYGWQHKQFLGSGEFTLEFGDFDVQITLPGDHVVSATGELNNPDAVLSAIQRERLAQARNASKPVLIVTQAEAEKAEKSRATSQKTWHFKAKNVRDFAWASSRKFIWDAQGYKTGNSNGLAMSFYPKEANPLWGQYSTQAVVHTIEQYNKYSLEYPYPVAQSVNGPQGGMEYPMIAFNGGRPTKDKKTGELTYSKQTKYSMISVIIHEVGHNYFPMIVNSDERQWTWMDEGLNSFLQTLAERAWEENYQDLFPSEPRGIVDYMRSKNQTPIMTNSESVLQFGNNAYAKPTAGLHILRETILGRELFDFAFKEYARRWKFKRPTPADFFRTMEDASGTDLDWFWRGWFYTTDPVDISVDGIVQYQVSSKDPEIEKAWRRAQKNEEPVSLAAQRNKSLPARRIDTQPGLKDFYNEYDDFTVTNKDRNSYNDLMKSLDEEEKAMLKSGKYFYLVDFSNVGGLVMPLILEIELKSGKKVIERIPAEVWRYNSKKLTKLVVTDEPMVGLTQDPYLETADIDLNNNSWPRKMTKSRLELFKMNQPTGNMMIDFNTPLKKDEKDTKDEKKEKSVEK</sequence>
<reference evidence="4 5" key="1">
    <citation type="submission" date="2020-08" db="EMBL/GenBank/DDBJ databases">
        <title>Novel species isolated from subtropical streams in China.</title>
        <authorList>
            <person name="Lu H."/>
        </authorList>
    </citation>
    <scope>NUCLEOTIDE SEQUENCE [LARGE SCALE GENOMIC DNA]</scope>
    <source>
        <strain evidence="4 5">KCTC 52442</strain>
    </source>
</reference>
<protein>
    <submittedName>
        <fullName evidence="4">M1 family metallopeptidase</fullName>
    </submittedName>
</protein>
<organism evidence="4 5">
    <name type="scientific">Undibacterium amnicola</name>
    <dbReference type="NCBI Taxonomy" id="1834038"/>
    <lineage>
        <taxon>Bacteria</taxon>
        <taxon>Pseudomonadati</taxon>
        <taxon>Pseudomonadota</taxon>
        <taxon>Betaproteobacteria</taxon>
        <taxon>Burkholderiales</taxon>
        <taxon>Oxalobacteraceae</taxon>
        <taxon>Undibacterium</taxon>
    </lineage>
</organism>